<proteinExistence type="predicted"/>
<sequence length="130" mass="13879">MSSPRGDLRAPTLQCSHLFLTELCTFIPRVCCCIGASQPADTDAHIGVRLVAVDQSRRAAPPGPSAPGPSARAGSENARSNEAMARGCRVWPGDVVLGWAHELDLGHEICVSRDAPLGTSCRQRLLFFIV</sequence>
<dbReference type="Proteomes" id="UP000557566">
    <property type="component" value="Unassembled WGS sequence"/>
</dbReference>
<keyword evidence="3" id="KW-1185">Reference proteome</keyword>
<reference evidence="2 3" key="1">
    <citation type="journal article" date="2020" name="Genome Biol. Evol.">
        <title>A new high-quality draft genome assembly of the Chinese cordyceps Ophiocordyceps sinensis.</title>
        <authorList>
            <person name="Shu R."/>
            <person name="Zhang J."/>
            <person name="Meng Q."/>
            <person name="Zhang H."/>
            <person name="Zhou G."/>
            <person name="Li M."/>
            <person name="Wu P."/>
            <person name="Zhao Y."/>
            <person name="Chen C."/>
            <person name="Qin Q."/>
        </authorList>
    </citation>
    <scope>NUCLEOTIDE SEQUENCE [LARGE SCALE GENOMIC DNA]</scope>
    <source>
        <strain evidence="2 3">IOZ07</strain>
    </source>
</reference>
<gene>
    <name evidence="2" type="ORF">G6O67_008439</name>
</gene>
<organism evidence="2 3">
    <name type="scientific">Ophiocordyceps sinensis</name>
    <dbReference type="NCBI Taxonomy" id="72228"/>
    <lineage>
        <taxon>Eukaryota</taxon>
        <taxon>Fungi</taxon>
        <taxon>Dikarya</taxon>
        <taxon>Ascomycota</taxon>
        <taxon>Pezizomycotina</taxon>
        <taxon>Sordariomycetes</taxon>
        <taxon>Hypocreomycetidae</taxon>
        <taxon>Hypocreales</taxon>
        <taxon>Ophiocordycipitaceae</taxon>
        <taxon>Ophiocordyceps</taxon>
    </lineage>
</organism>
<feature type="region of interest" description="Disordered" evidence="1">
    <location>
        <begin position="56"/>
        <end position="80"/>
    </location>
</feature>
<dbReference type="AlphaFoldDB" id="A0A8H4PJL4"/>
<evidence type="ECO:0000313" key="3">
    <source>
        <dbReference type="Proteomes" id="UP000557566"/>
    </source>
</evidence>
<evidence type="ECO:0000256" key="1">
    <source>
        <dbReference type="SAM" id="MobiDB-lite"/>
    </source>
</evidence>
<accession>A0A8H4PJL4</accession>
<dbReference type="EMBL" id="JAAVMX010000011">
    <property type="protein sequence ID" value="KAF4504266.1"/>
    <property type="molecule type" value="Genomic_DNA"/>
</dbReference>
<comment type="caution">
    <text evidence="2">The sequence shown here is derived from an EMBL/GenBank/DDBJ whole genome shotgun (WGS) entry which is preliminary data.</text>
</comment>
<name>A0A8H4PJL4_9HYPO</name>
<protein>
    <submittedName>
        <fullName evidence="2">Uncharacterized protein</fullName>
    </submittedName>
</protein>
<evidence type="ECO:0000313" key="2">
    <source>
        <dbReference type="EMBL" id="KAF4504266.1"/>
    </source>
</evidence>